<gene>
    <name evidence="3" type="ORF">GTW51_18525</name>
</gene>
<dbReference type="PROSITE" id="PS51353">
    <property type="entry name" value="ARSC"/>
    <property type="match status" value="1"/>
</dbReference>
<dbReference type="EMBL" id="JAAAMJ010000019">
    <property type="protein sequence ID" value="NDV88698.1"/>
    <property type="molecule type" value="Genomic_DNA"/>
</dbReference>
<proteinExistence type="inferred from homology"/>
<comment type="caution">
    <text evidence="3">The sequence shown here is derived from an EMBL/GenBank/DDBJ whole genome shotgun (WGS) entry which is preliminary data.</text>
</comment>
<evidence type="ECO:0000313" key="3">
    <source>
        <dbReference type="EMBL" id="NDV88698.1"/>
    </source>
</evidence>
<evidence type="ECO:0000313" key="4">
    <source>
        <dbReference type="Proteomes" id="UP000476332"/>
    </source>
</evidence>
<dbReference type="Proteomes" id="UP000476332">
    <property type="component" value="Unassembled WGS sequence"/>
</dbReference>
<name>A0A6L9MMK2_9HYPH</name>
<dbReference type="PANTHER" id="PTHR30041">
    <property type="entry name" value="ARSENATE REDUCTASE"/>
    <property type="match status" value="1"/>
</dbReference>
<dbReference type="InterPro" id="IPR036249">
    <property type="entry name" value="Thioredoxin-like_sf"/>
</dbReference>
<accession>A0A6L9MMK2</accession>
<protein>
    <submittedName>
        <fullName evidence="3">Uncharacterized protein</fullName>
    </submittedName>
</protein>
<organism evidence="3 4">
    <name type="scientific">Aurantimonas aggregata</name>
    <dbReference type="NCBI Taxonomy" id="2047720"/>
    <lineage>
        <taxon>Bacteria</taxon>
        <taxon>Pseudomonadati</taxon>
        <taxon>Pseudomonadota</taxon>
        <taxon>Alphaproteobacteria</taxon>
        <taxon>Hyphomicrobiales</taxon>
        <taxon>Aurantimonadaceae</taxon>
        <taxon>Aurantimonas</taxon>
    </lineage>
</organism>
<dbReference type="Gene3D" id="3.40.30.10">
    <property type="entry name" value="Glutaredoxin"/>
    <property type="match status" value="1"/>
</dbReference>
<dbReference type="PANTHER" id="PTHR30041:SF4">
    <property type="entry name" value="ARSENATE REDUCTASE"/>
    <property type="match status" value="1"/>
</dbReference>
<dbReference type="AlphaFoldDB" id="A0A6L9MMK2"/>
<evidence type="ECO:0000256" key="1">
    <source>
        <dbReference type="ARBA" id="ARBA00007198"/>
    </source>
</evidence>
<keyword evidence="4" id="KW-1185">Reference proteome</keyword>
<dbReference type="RefSeq" id="WP_163045551.1">
    <property type="nucleotide sequence ID" value="NZ_JAAAMJ010000019.1"/>
</dbReference>
<dbReference type="InterPro" id="IPR006660">
    <property type="entry name" value="Arsenate_reductase-like"/>
</dbReference>
<evidence type="ECO:0000256" key="2">
    <source>
        <dbReference type="PROSITE-ProRule" id="PRU01282"/>
    </source>
</evidence>
<comment type="similarity">
    <text evidence="1 2">Belongs to the ArsC family.</text>
</comment>
<dbReference type="SUPFAM" id="SSF52833">
    <property type="entry name" value="Thioredoxin-like"/>
    <property type="match status" value="1"/>
</dbReference>
<dbReference type="Pfam" id="PF03960">
    <property type="entry name" value="ArsC"/>
    <property type="match status" value="1"/>
</dbReference>
<reference evidence="3 4" key="1">
    <citation type="submission" date="2020-01" db="EMBL/GenBank/DDBJ databases">
        <title>Genomes of bacteria type strains.</title>
        <authorList>
            <person name="Chen J."/>
            <person name="Zhu S."/>
            <person name="Chen J."/>
        </authorList>
    </citation>
    <scope>NUCLEOTIDE SEQUENCE [LARGE SCALE GENOMIC DNA]</scope>
    <source>
        <strain evidence="3 4">KCTC 52919</strain>
    </source>
</reference>
<sequence length="93" mass="9842">MSQTTYQPEAASHGDHPAGNALAIGDYLSAPPSREALAEILRMMGTRPRDMLRREGTPYVELGLDDPALSDEELLEAMIANPVLIAAPAGLAA</sequence>